<dbReference type="SUPFAM" id="SSF51161">
    <property type="entry name" value="Trimeric LpxA-like enzymes"/>
    <property type="match status" value="1"/>
</dbReference>
<evidence type="ECO:0000259" key="8">
    <source>
        <dbReference type="Pfam" id="PF04613"/>
    </source>
</evidence>
<evidence type="ECO:0000256" key="7">
    <source>
        <dbReference type="HAMAP-Rule" id="MF_00523"/>
    </source>
</evidence>
<dbReference type="Pfam" id="PF04613">
    <property type="entry name" value="LpxD"/>
    <property type="match status" value="1"/>
</dbReference>
<keyword evidence="2 7" id="KW-0441">Lipid A biosynthesis</keyword>
<dbReference type="Gene3D" id="3.40.1390.10">
    <property type="entry name" value="MurE/MurF, N-terminal domain"/>
    <property type="match status" value="1"/>
</dbReference>
<gene>
    <name evidence="7" type="primary">lpxD</name>
    <name evidence="9" type="ORF">N825_19795</name>
</gene>
<keyword evidence="1 7" id="KW-0444">Lipid biosynthesis</keyword>
<dbReference type="EC" id="2.3.1.191" evidence="7"/>
<dbReference type="PATRIC" id="fig|1385369.3.peg.880"/>
<comment type="catalytic activity">
    <reaction evidence="7">
        <text>a UDP-3-O-[(3R)-3-hydroxyacyl]-alpha-D-glucosamine + a (3R)-hydroxyacyl-[ACP] = a UDP-2-N,3-O-bis[(3R)-3-hydroxyacyl]-alpha-D-glucosamine + holo-[ACP] + H(+)</text>
        <dbReference type="Rhea" id="RHEA:53836"/>
        <dbReference type="Rhea" id="RHEA-COMP:9685"/>
        <dbReference type="Rhea" id="RHEA-COMP:9945"/>
        <dbReference type="ChEBI" id="CHEBI:15378"/>
        <dbReference type="ChEBI" id="CHEBI:64479"/>
        <dbReference type="ChEBI" id="CHEBI:78827"/>
        <dbReference type="ChEBI" id="CHEBI:137740"/>
        <dbReference type="ChEBI" id="CHEBI:137748"/>
        <dbReference type="EC" id="2.3.1.191"/>
    </reaction>
</comment>
<evidence type="ECO:0000256" key="5">
    <source>
        <dbReference type="ARBA" id="ARBA00023098"/>
    </source>
</evidence>
<dbReference type="InterPro" id="IPR001451">
    <property type="entry name" value="Hexapep"/>
</dbReference>
<dbReference type="GO" id="GO:0016020">
    <property type="term" value="C:membrane"/>
    <property type="evidence" value="ECO:0007669"/>
    <property type="project" value="GOC"/>
</dbReference>
<evidence type="ECO:0000313" key="10">
    <source>
        <dbReference type="Proteomes" id="UP000019486"/>
    </source>
</evidence>
<keyword evidence="6 7" id="KW-0012">Acyltransferase</keyword>
<comment type="subunit">
    <text evidence="7">Homotrimer.</text>
</comment>
<dbReference type="UniPathway" id="UPA00973"/>
<dbReference type="STRING" id="1385369.N825_19795"/>
<dbReference type="GO" id="GO:0009245">
    <property type="term" value="P:lipid A biosynthetic process"/>
    <property type="evidence" value="ECO:0007669"/>
    <property type="project" value="UniProtKB-UniRule"/>
</dbReference>
<dbReference type="PROSITE" id="PS00101">
    <property type="entry name" value="HEXAPEP_TRANSFERASES"/>
    <property type="match status" value="1"/>
</dbReference>
<dbReference type="PANTHER" id="PTHR43378">
    <property type="entry name" value="UDP-3-O-ACYLGLUCOSAMINE N-ACYLTRANSFERASE"/>
    <property type="match status" value="1"/>
</dbReference>
<dbReference type="Proteomes" id="UP000019486">
    <property type="component" value="Unassembled WGS sequence"/>
</dbReference>
<feature type="domain" description="UDP-3-O-[3-hydroxymyristoyl] glucosamine N-acyltransferase non-repeat region" evidence="8">
    <location>
        <begin position="36"/>
        <end position="101"/>
    </location>
</feature>
<dbReference type="GO" id="GO:0016410">
    <property type="term" value="F:N-acyltransferase activity"/>
    <property type="evidence" value="ECO:0007669"/>
    <property type="project" value="InterPro"/>
</dbReference>
<dbReference type="GO" id="GO:0103118">
    <property type="term" value="F:UDP-3-O-[(3R)-3-hydroxyacyl]-glucosamine N-acyltransferase activity"/>
    <property type="evidence" value="ECO:0007669"/>
    <property type="project" value="UniProtKB-EC"/>
</dbReference>
<evidence type="ECO:0000256" key="1">
    <source>
        <dbReference type="ARBA" id="ARBA00022516"/>
    </source>
</evidence>
<dbReference type="InterPro" id="IPR007691">
    <property type="entry name" value="LpxD"/>
</dbReference>
<dbReference type="CDD" id="cd03352">
    <property type="entry name" value="LbH_LpxD"/>
    <property type="match status" value="1"/>
</dbReference>
<comment type="pathway">
    <text evidence="7">Bacterial outer membrane biogenesis; LPS lipid A biosynthesis.</text>
</comment>
<dbReference type="HAMAP" id="MF_00523">
    <property type="entry name" value="LpxD"/>
    <property type="match status" value="1"/>
</dbReference>
<dbReference type="InterPro" id="IPR011004">
    <property type="entry name" value="Trimer_LpxA-like_sf"/>
</dbReference>
<dbReference type="OrthoDB" id="9784739at2"/>
<dbReference type="PANTHER" id="PTHR43378:SF2">
    <property type="entry name" value="UDP-3-O-ACYLGLUCOSAMINE N-ACYLTRANSFERASE 1, MITOCHONDRIAL-RELATED"/>
    <property type="match status" value="1"/>
</dbReference>
<feature type="active site" description="Proton acceptor" evidence="7">
    <location>
        <position position="251"/>
    </location>
</feature>
<organism evidence="9 10">
    <name type="scientific">Skermanella stibiiresistens SB22</name>
    <dbReference type="NCBI Taxonomy" id="1385369"/>
    <lineage>
        <taxon>Bacteria</taxon>
        <taxon>Pseudomonadati</taxon>
        <taxon>Pseudomonadota</taxon>
        <taxon>Alphaproteobacteria</taxon>
        <taxon>Rhodospirillales</taxon>
        <taxon>Azospirillaceae</taxon>
        <taxon>Skermanella</taxon>
    </lineage>
</organism>
<dbReference type="InterPro" id="IPR018357">
    <property type="entry name" value="Hexapep_transf_CS"/>
</dbReference>
<dbReference type="RefSeq" id="WP_037447323.1">
    <property type="nucleotide sequence ID" value="NZ_AVFL01000002.1"/>
</dbReference>
<comment type="caution">
    <text evidence="9">The sequence shown here is derived from an EMBL/GenBank/DDBJ whole genome shotgun (WGS) entry which is preliminary data.</text>
</comment>
<evidence type="ECO:0000256" key="2">
    <source>
        <dbReference type="ARBA" id="ARBA00022556"/>
    </source>
</evidence>
<protein>
    <recommendedName>
        <fullName evidence="7">UDP-3-O-acylglucosamine N-acyltransferase</fullName>
        <ecNumber evidence="7">2.3.1.191</ecNumber>
    </recommendedName>
</protein>
<keyword evidence="10" id="KW-1185">Reference proteome</keyword>
<dbReference type="AlphaFoldDB" id="W9HBU5"/>
<keyword evidence="5 7" id="KW-0443">Lipid metabolism</keyword>
<name>W9HBU5_9PROT</name>
<dbReference type="Gene3D" id="2.160.10.10">
    <property type="entry name" value="Hexapeptide repeat proteins"/>
    <property type="match status" value="1"/>
</dbReference>
<dbReference type="InterPro" id="IPR020573">
    <property type="entry name" value="UDP_GlcNAc_AcTrfase_non-rep"/>
</dbReference>
<keyword evidence="3 7" id="KW-0808">Transferase</keyword>
<proteinExistence type="inferred from homology"/>
<dbReference type="NCBIfam" id="TIGR01853">
    <property type="entry name" value="lipid_A_lpxD"/>
    <property type="match status" value="1"/>
</dbReference>
<dbReference type="NCBIfam" id="NF002060">
    <property type="entry name" value="PRK00892.1"/>
    <property type="match status" value="1"/>
</dbReference>
<dbReference type="Pfam" id="PF00132">
    <property type="entry name" value="Hexapep"/>
    <property type="match status" value="2"/>
</dbReference>
<dbReference type="EMBL" id="AVFL01000002">
    <property type="protein sequence ID" value="EWY42147.1"/>
    <property type="molecule type" value="Genomic_DNA"/>
</dbReference>
<keyword evidence="4 7" id="KW-0677">Repeat</keyword>
<comment type="function">
    <text evidence="7">Catalyzes the N-acylation of UDP-3-O-acylglucosamine using 3-hydroxyacyl-ACP as the acyl donor. Is involved in the biosynthesis of lipid A, a phosphorylated glycolipid that anchors the lipopolysaccharide to the outer membrane of the cell.</text>
</comment>
<evidence type="ECO:0000256" key="4">
    <source>
        <dbReference type="ARBA" id="ARBA00022737"/>
    </source>
</evidence>
<evidence type="ECO:0000256" key="6">
    <source>
        <dbReference type="ARBA" id="ARBA00023315"/>
    </source>
</evidence>
<sequence>MPDPRFFTVAGPFTLERLASIAGAELGPGASPHAEFSDVAPLDAAGPNHVSFLDNKKYVGAFEASRAGACLVHPDLVSKAPAGMALLVTRKPYMGYALVAQAFYPVPPPRAGVAPTAFIDPTAEIGQGTEVGPGAVIGAGVRIGARCLIAPNAVIGDRVEVGDDCIVGACASLSHCLIGNRVNIYPGARLGTDGFGFSMDPSGYVRVPQLGRVIVEDDVEIGTNTTIDRGAGPDTVIGRGTMIDNLVQIGHNVTIGPGCVIIAQVGISGSTKLDHHVVLAAQSGLAGHLKIGVGARIAAKAGVMRDVPAGAEVGGYPAVPVKQWLRQVAVLANLTRGKRTRLKEE</sequence>
<comment type="similarity">
    <text evidence="7">Belongs to the transferase hexapeptide repeat family. LpxD subfamily.</text>
</comment>
<evidence type="ECO:0000313" key="9">
    <source>
        <dbReference type="EMBL" id="EWY42147.1"/>
    </source>
</evidence>
<reference evidence="9 10" key="1">
    <citation type="submission" date="2013-08" db="EMBL/GenBank/DDBJ databases">
        <title>The genome sequence of Skermanella stibiiresistens.</title>
        <authorList>
            <person name="Zhu W."/>
            <person name="Wang G."/>
        </authorList>
    </citation>
    <scope>NUCLEOTIDE SEQUENCE [LARGE SCALE GENOMIC DNA]</scope>
    <source>
        <strain evidence="9 10">SB22</strain>
    </source>
</reference>
<accession>W9HBU5</accession>
<evidence type="ECO:0000256" key="3">
    <source>
        <dbReference type="ARBA" id="ARBA00022679"/>
    </source>
</evidence>